<dbReference type="EMBL" id="WVRA01000002">
    <property type="protein sequence ID" value="NOE18241.1"/>
    <property type="molecule type" value="Genomic_DNA"/>
</dbReference>
<comment type="caution">
    <text evidence="2">The sequence shown here is derived from an EMBL/GenBank/DDBJ whole genome shotgun (WGS) entry which is preliminary data.</text>
</comment>
<evidence type="ECO:0000313" key="1">
    <source>
        <dbReference type="EMBL" id="NOD28778.1"/>
    </source>
</evidence>
<keyword evidence="4" id="KW-1185">Reference proteome</keyword>
<organism evidence="2 3">
    <name type="scientific">Ruegeria atlantica</name>
    <dbReference type="NCBI Taxonomy" id="81569"/>
    <lineage>
        <taxon>Bacteria</taxon>
        <taxon>Pseudomonadati</taxon>
        <taxon>Pseudomonadota</taxon>
        <taxon>Alphaproteobacteria</taxon>
        <taxon>Rhodobacterales</taxon>
        <taxon>Roseobacteraceae</taxon>
        <taxon>Ruegeria</taxon>
    </lineage>
</organism>
<accession>A0AA90YSS5</accession>
<dbReference type="Proteomes" id="UP000597886">
    <property type="component" value="Unassembled WGS sequence"/>
</dbReference>
<gene>
    <name evidence="1" type="ORF">GS617_00715</name>
    <name evidence="2" type="ORF">GS634_08920</name>
</gene>
<reference evidence="2 4" key="1">
    <citation type="submission" date="2019-12" db="EMBL/GenBank/DDBJ databases">
        <title>Ruegeria JWLKs population differentiation of coral mucus and skeleton niches.</title>
        <authorList>
            <person name="Luo D."/>
        </authorList>
    </citation>
    <scope>NUCLEOTIDE SEQUENCE</scope>
    <source>
        <strain evidence="2">HKCCD6181</strain>
        <strain evidence="1 4">HKCCD6238</strain>
    </source>
</reference>
<evidence type="ECO:0000313" key="3">
    <source>
        <dbReference type="Proteomes" id="UP000597886"/>
    </source>
</evidence>
<proteinExistence type="predicted"/>
<dbReference type="AlphaFoldDB" id="A0AA90YSS5"/>
<name>A0AA90YSS5_9RHOB</name>
<dbReference type="EMBL" id="WVQY01000001">
    <property type="protein sequence ID" value="NOD28778.1"/>
    <property type="molecule type" value="Genomic_DNA"/>
</dbReference>
<evidence type="ECO:0000313" key="2">
    <source>
        <dbReference type="EMBL" id="NOE18241.1"/>
    </source>
</evidence>
<dbReference type="RefSeq" id="WP_171114892.1">
    <property type="nucleotide sequence ID" value="NZ_WVQY01000001.1"/>
</dbReference>
<protein>
    <submittedName>
        <fullName evidence="2">Uncharacterized protein</fullName>
    </submittedName>
</protein>
<dbReference type="Proteomes" id="UP000599383">
    <property type="component" value="Unassembled WGS sequence"/>
</dbReference>
<evidence type="ECO:0000313" key="4">
    <source>
        <dbReference type="Proteomes" id="UP000599383"/>
    </source>
</evidence>
<sequence>MISVADMKIMALAAMILLVTAMPKSDDHEHGQITPVLSKAPHVMITDLTG</sequence>